<reference evidence="2" key="1">
    <citation type="submission" date="2019-07" db="EMBL/GenBank/DDBJ databases">
        <title>De Novo Assembly of kiwifruit Actinidia rufa.</title>
        <authorList>
            <person name="Sugita-Konishi S."/>
            <person name="Sato K."/>
            <person name="Mori E."/>
            <person name="Abe Y."/>
            <person name="Kisaki G."/>
            <person name="Hamano K."/>
            <person name="Suezawa K."/>
            <person name="Otani M."/>
            <person name="Fukuda T."/>
            <person name="Manabe T."/>
            <person name="Gomi K."/>
            <person name="Tabuchi M."/>
            <person name="Akimitsu K."/>
            <person name="Kataoka I."/>
        </authorList>
    </citation>
    <scope>NUCLEOTIDE SEQUENCE [LARGE SCALE GENOMIC DNA]</scope>
    <source>
        <strain evidence="2">cv. Fuchu</strain>
    </source>
</reference>
<accession>A0A7J0DLT3</accession>
<keyword evidence="2" id="KW-1185">Reference proteome</keyword>
<name>A0A7J0DLT3_9ERIC</name>
<comment type="caution">
    <text evidence="1">The sequence shown here is derived from an EMBL/GenBank/DDBJ whole genome shotgun (WGS) entry which is preliminary data.</text>
</comment>
<sequence>MNLQVSSALYSPAEDLYSFVAKSKLESLALELHSLELADVEPYLKQKKHTEILSAIDSLIASSSVLFANNFSSSGVMMPLATDAAMSSSSITEPLVMRGPF</sequence>
<dbReference type="AlphaFoldDB" id="A0A7J0DLT3"/>
<dbReference type="Proteomes" id="UP000585474">
    <property type="component" value="Unassembled WGS sequence"/>
</dbReference>
<evidence type="ECO:0000313" key="1">
    <source>
        <dbReference type="EMBL" id="GFS36769.1"/>
    </source>
</evidence>
<protein>
    <submittedName>
        <fullName evidence="1">Uncharacterized protein</fullName>
    </submittedName>
</protein>
<proteinExistence type="predicted"/>
<evidence type="ECO:0000313" key="2">
    <source>
        <dbReference type="Proteomes" id="UP000585474"/>
    </source>
</evidence>
<gene>
    <name evidence="1" type="ORF">Acr_00g0047930</name>
</gene>
<dbReference type="EMBL" id="BJWL01000263">
    <property type="protein sequence ID" value="GFS36769.1"/>
    <property type="molecule type" value="Genomic_DNA"/>
</dbReference>
<organism evidence="1 2">
    <name type="scientific">Actinidia rufa</name>
    <dbReference type="NCBI Taxonomy" id="165716"/>
    <lineage>
        <taxon>Eukaryota</taxon>
        <taxon>Viridiplantae</taxon>
        <taxon>Streptophyta</taxon>
        <taxon>Embryophyta</taxon>
        <taxon>Tracheophyta</taxon>
        <taxon>Spermatophyta</taxon>
        <taxon>Magnoliopsida</taxon>
        <taxon>eudicotyledons</taxon>
        <taxon>Gunneridae</taxon>
        <taxon>Pentapetalae</taxon>
        <taxon>asterids</taxon>
        <taxon>Ericales</taxon>
        <taxon>Actinidiaceae</taxon>
        <taxon>Actinidia</taxon>
    </lineage>
</organism>